<dbReference type="AlphaFoldDB" id="A0A016XHY4"/>
<proteinExistence type="predicted"/>
<dbReference type="OrthoDB" id="9802846at2"/>
<name>A0A016XHY4_9BURK</name>
<protein>
    <submittedName>
        <fullName evidence="1">Baseplate assembly protein</fullName>
    </submittedName>
</protein>
<evidence type="ECO:0000313" key="1">
    <source>
        <dbReference type="EMBL" id="EYC51451.1"/>
    </source>
</evidence>
<dbReference type="eggNOG" id="COG3628">
    <property type="taxonomic scope" value="Bacteria"/>
</dbReference>
<dbReference type="Proteomes" id="UP000023268">
    <property type="component" value="Unassembled WGS sequence"/>
</dbReference>
<reference evidence="1 2" key="1">
    <citation type="submission" date="2014-02" db="EMBL/GenBank/DDBJ databases">
        <title>Draft Genome of Hylemonella gracilis isolated from the Niagara River.</title>
        <authorList>
            <person name="Pawlowski D.R."/>
            <person name="Koudelka G.B."/>
        </authorList>
    </citation>
    <scope>NUCLEOTIDE SEQUENCE [LARGE SCALE GENOMIC DNA]</scope>
    <source>
        <strain evidence="1 2">Niagara R</strain>
    </source>
</reference>
<dbReference type="SUPFAM" id="SSF160719">
    <property type="entry name" value="gpW/gp25-like"/>
    <property type="match status" value="1"/>
</dbReference>
<dbReference type="STRING" id="1458275.AZ34_10445"/>
<gene>
    <name evidence="1" type="ORF">AZ34_10445</name>
</gene>
<dbReference type="EMBL" id="JEMG01000001">
    <property type="protein sequence ID" value="EYC51451.1"/>
    <property type="molecule type" value="Genomic_DNA"/>
</dbReference>
<organism evidence="1 2">
    <name type="scientific">Hylemonella gracilis str. Niagara R</name>
    <dbReference type="NCBI Taxonomy" id="1458275"/>
    <lineage>
        <taxon>Bacteria</taxon>
        <taxon>Pseudomonadati</taxon>
        <taxon>Pseudomonadota</taxon>
        <taxon>Betaproteobacteria</taxon>
        <taxon>Burkholderiales</taxon>
        <taxon>Comamonadaceae</taxon>
        <taxon>Hylemonella</taxon>
    </lineage>
</organism>
<dbReference type="Gene3D" id="3.10.450.40">
    <property type="match status" value="1"/>
</dbReference>
<sequence length="117" mass="12516">MIGMDARTGRALTGAARLAQSALDVLLTPIGSRLGRRSYGSRWPELIDAPDNDATRLRLYAAAADALMRELPELTVERITLTRPRAGQAVLELQGHDADGQDVSTSLPIDALGGFFA</sequence>
<comment type="caution">
    <text evidence="1">The sequence shown here is derived from an EMBL/GenBank/DDBJ whole genome shotgun (WGS) entry which is preliminary data.</text>
</comment>
<evidence type="ECO:0000313" key="2">
    <source>
        <dbReference type="Proteomes" id="UP000023268"/>
    </source>
</evidence>
<accession>A0A016XHY4</accession>